<feature type="compositionally biased region" description="Low complexity" evidence="2">
    <location>
        <begin position="411"/>
        <end position="432"/>
    </location>
</feature>
<dbReference type="InterPro" id="IPR041614">
    <property type="entry name" value="DprA_WH"/>
</dbReference>
<evidence type="ECO:0000256" key="2">
    <source>
        <dbReference type="SAM" id="MobiDB-lite"/>
    </source>
</evidence>
<comment type="similarity">
    <text evidence="1">Belongs to the DprA/Smf family.</text>
</comment>
<dbReference type="Gene3D" id="3.40.50.450">
    <property type="match status" value="1"/>
</dbReference>
<proteinExistence type="inferred from homology"/>
<feature type="compositionally biased region" description="Low complexity" evidence="2">
    <location>
        <begin position="372"/>
        <end position="397"/>
    </location>
</feature>
<dbReference type="InterPro" id="IPR003488">
    <property type="entry name" value="DprA"/>
</dbReference>
<dbReference type="PANTHER" id="PTHR43022:SF1">
    <property type="entry name" value="PROTEIN SMF"/>
    <property type="match status" value="1"/>
</dbReference>
<dbReference type="PANTHER" id="PTHR43022">
    <property type="entry name" value="PROTEIN SMF"/>
    <property type="match status" value="1"/>
</dbReference>
<name>A0A1M7DGL6_9RHOB</name>
<dbReference type="Pfam" id="PF17782">
    <property type="entry name" value="WHD_DprA"/>
    <property type="match status" value="1"/>
</dbReference>
<dbReference type="Pfam" id="PF21102">
    <property type="entry name" value="DprA_N"/>
    <property type="match status" value="1"/>
</dbReference>
<feature type="domain" description="DprA winged helix" evidence="4">
    <location>
        <begin position="426"/>
        <end position="485"/>
    </location>
</feature>
<reference evidence="6" key="1">
    <citation type="submission" date="2016-11" db="EMBL/GenBank/DDBJ databases">
        <authorList>
            <person name="Varghese N."/>
            <person name="Submissions S."/>
        </authorList>
    </citation>
    <scope>NUCLEOTIDE SEQUENCE [LARGE SCALE GENOMIC DNA]</scope>
    <source>
        <strain evidence="6">DSM 6637</strain>
    </source>
</reference>
<dbReference type="Pfam" id="PF02481">
    <property type="entry name" value="DNA_processg_A"/>
    <property type="match status" value="1"/>
</dbReference>
<dbReference type="NCBIfam" id="TIGR00732">
    <property type="entry name" value="dprA"/>
    <property type="match status" value="1"/>
</dbReference>
<evidence type="ECO:0000259" key="3">
    <source>
        <dbReference type="Pfam" id="PF02481"/>
    </source>
</evidence>
<evidence type="ECO:0000259" key="4">
    <source>
        <dbReference type="Pfam" id="PF17782"/>
    </source>
</evidence>
<organism evidence="5 6">
    <name type="scientific">Paracoccus solventivorans</name>
    <dbReference type="NCBI Taxonomy" id="53463"/>
    <lineage>
        <taxon>Bacteria</taxon>
        <taxon>Pseudomonadati</taxon>
        <taxon>Pseudomonadota</taxon>
        <taxon>Alphaproteobacteria</taxon>
        <taxon>Rhodobacterales</taxon>
        <taxon>Paracoccaceae</taxon>
        <taxon>Paracoccus</taxon>
    </lineage>
</organism>
<feature type="domain" description="Smf/DprA SLOG" evidence="3">
    <location>
        <begin position="100"/>
        <end position="305"/>
    </location>
</feature>
<feature type="region of interest" description="Disordered" evidence="2">
    <location>
        <begin position="325"/>
        <end position="434"/>
    </location>
</feature>
<protein>
    <submittedName>
        <fullName evidence="5">DNA protecting protein DprA</fullName>
    </submittedName>
</protein>
<keyword evidence="6" id="KW-1185">Reference proteome</keyword>
<gene>
    <name evidence="5" type="ORF">SAMN05444389_101332</name>
</gene>
<dbReference type="SUPFAM" id="SSF102405">
    <property type="entry name" value="MCP/YpsA-like"/>
    <property type="match status" value="1"/>
</dbReference>
<dbReference type="EMBL" id="FRCK01000001">
    <property type="protein sequence ID" value="SHL78329.1"/>
    <property type="molecule type" value="Genomic_DNA"/>
</dbReference>
<dbReference type="InterPro" id="IPR057666">
    <property type="entry name" value="DrpA_SLOG"/>
</dbReference>
<evidence type="ECO:0000313" key="5">
    <source>
        <dbReference type="EMBL" id="SHL78329.1"/>
    </source>
</evidence>
<dbReference type="AlphaFoldDB" id="A0A1M7DGL6"/>
<feature type="region of interest" description="Disordered" evidence="2">
    <location>
        <begin position="1"/>
        <end position="30"/>
    </location>
</feature>
<evidence type="ECO:0000256" key="1">
    <source>
        <dbReference type="ARBA" id="ARBA00006525"/>
    </source>
</evidence>
<accession>A0A1M7DGL6</accession>
<dbReference type="InterPro" id="IPR036388">
    <property type="entry name" value="WH-like_DNA-bd_sf"/>
</dbReference>
<dbReference type="Proteomes" id="UP000184444">
    <property type="component" value="Unassembled WGS sequence"/>
</dbReference>
<dbReference type="Gene3D" id="1.10.10.10">
    <property type="entry name" value="Winged helix-like DNA-binding domain superfamily/Winged helix DNA-binding domain"/>
    <property type="match status" value="1"/>
</dbReference>
<dbReference type="STRING" id="53463.SAMN05444389_101332"/>
<sequence>MKSLRMRQGPAVNPGTFSFDTPHPHPTPREDDLTVLRLIRSRRVGPATFHRLIAEHGSAAAALDALPGIAAAAGTKGYEPCPPGVARAELAAGARVGARLIRIGDADYPPLLATISDAPPVLWLRGRVEALHRPAVAVVGARNASSLGLRMARHLAAGLAEAGLVVAAGLARGIDTAAHQSSCARGTIAVMAGGIDVIYPAENRALADRICDSGCLLTEQPPGVEPVARHFPARNRIVSGISAAVVVIEAACRSGSLITARLAGEQGREVMAVPGHPLDARASGCNALIRDGATLVRNAEDVLALIRPLSLPGLDGFAADSGGESTLPARASRTATPRSATAAADEEPAAAGDRQPSTRRVDDPKPHRGGQNDAPAAVQNAQAVPSGCGPEASAPAGSGQGSSGPDPHPPARSAAASPVSSLAADASPDSTPTATELRRRLLHLLGPSPTDEDSLIRDLGIAPARLAPTLLDLELDGTITRLPGGRIALA</sequence>
<dbReference type="GO" id="GO:0009294">
    <property type="term" value="P:DNA-mediated transformation"/>
    <property type="evidence" value="ECO:0007669"/>
    <property type="project" value="InterPro"/>
</dbReference>
<feature type="compositionally biased region" description="Low complexity" evidence="2">
    <location>
        <begin position="328"/>
        <end position="343"/>
    </location>
</feature>
<evidence type="ECO:0000313" key="6">
    <source>
        <dbReference type="Proteomes" id="UP000184444"/>
    </source>
</evidence>